<comment type="caution">
    <text evidence="9">The sequence shown here is derived from an EMBL/GenBank/DDBJ whole genome shotgun (WGS) entry which is preliminary data.</text>
</comment>
<proteinExistence type="inferred from homology"/>
<reference evidence="9 10" key="1">
    <citation type="journal article" date="2019" name="J Genomics">
        <title>The Draft Genome of a Hydrogen-producing Cyanobacterium, Arthrospira platensis NIES-46.</title>
        <authorList>
            <person name="Suzuki S."/>
            <person name="Yamaguchi H."/>
            <person name="Kawachi M."/>
        </authorList>
    </citation>
    <scope>NUCLEOTIDE SEQUENCE [LARGE SCALE GENOMIC DNA]</scope>
    <source>
        <strain evidence="9 10">NIES-46</strain>
    </source>
</reference>
<evidence type="ECO:0000256" key="6">
    <source>
        <dbReference type="ARBA" id="ARBA00022989"/>
    </source>
</evidence>
<evidence type="ECO:0000256" key="4">
    <source>
        <dbReference type="ARBA" id="ARBA00022692"/>
    </source>
</evidence>
<comment type="subcellular location">
    <subcellularLocation>
        <location evidence="1">Cell membrane</location>
        <topology evidence="1">Multi-pass membrane protein</topology>
    </subcellularLocation>
</comment>
<keyword evidence="6 8" id="KW-1133">Transmembrane helix</keyword>
<keyword evidence="4 8" id="KW-0812">Transmembrane</keyword>
<feature type="transmembrane region" description="Helical" evidence="8">
    <location>
        <begin position="105"/>
        <end position="125"/>
    </location>
</feature>
<evidence type="ECO:0000313" key="9">
    <source>
        <dbReference type="EMBL" id="GCE93009.1"/>
    </source>
</evidence>
<feature type="transmembrane region" description="Helical" evidence="8">
    <location>
        <begin position="149"/>
        <end position="168"/>
    </location>
</feature>
<dbReference type="Proteomes" id="UP000326169">
    <property type="component" value="Unassembled WGS sequence"/>
</dbReference>
<sequence>MYITNGQLLNALINVGSAIACILLMLVRVPGIDMFGIGPNWPVIWLVAWSLRRSLPQAIIAGLVMGFLSDSISAPQPSHAVPLVIAAVITFVLSKLLLKNIQEDFISVAMIVFGMAIIVEMIRALQFSQWGLGTITNDLADIWSDRQKIAISSAILSSLLAPVVYFPLSRWWKFHQKYHQIPSLRNR</sequence>
<keyword evidence="7 8" id="KW-0472">Membrane</keyword>
<comment type="similarity">
    <text evidence="2">Belongs to the MreD family.</text>
</comment>
<evidence type="ECO:0000256" key="3">
    <source>
        <dbReference type="ARBA" id="ARBA00022475"/>
    </source>
</evidence>
<accession>A0A5M3T699</accession>
<gene>
    <name evidence="9" type="primary">mreD</name>
    <name evidence="9" type="ORF">NIES46_10580</name>
</gene>
<dbReference type="GeneID" id="301681964"/>
<evidence type="ECO:0000256" key="8">
    <source>
        <dbReference type="SAM" id="Phobius"/>
    </source>
</evidence>
<protein>
    <submittedName>
        <fullName evidence="9">Rod shape-determining protein</fullName>
    </submittedName>
</protein>
<evidence type="ECO:0000256" key="5">
    <source>
        <dbReference type="ARBA" id="ARBA00022960"/>
    </source>
</evidence>
<keyword evidence="5" id="KW-0133">Cell shape</keyword>
<keyword evidence="3" id="KW-1003">Cell membrane</keyword>
<evidence type="ECO:0000256" key="2">
    <source>
        <dbReference type="ARBA" id="ARBA00007776"/>
    </source>
</evidence>
<name>A0A5M3T699_LIMPL</name>
<evidence type="ECO:0000256" key="1">
    <source>
        <dbReference type="ARBA" id="ARBA00004651"/>
    </source>
</evidence>
<keyword evidence="10" id="KW-1185">Reference proteome</keyword>
<feature type="transmembrane region" description="Helical" evidence="8">
    <location>
        <begin position="12"/>
        <end position="31"/>
    </location>
</feature>
<evidence type="ECO:0000256" key="7">
    <source>
        <dbReference type="ARBA" id="ARBA00023136"/>
    </source>
</evidence>
<dbReference type="EMBL" id="BIMW01000059">
    <property type="protein sequence ID" value="GCE93009.1"/>
    <property type="molecule type" value="Genomic_DNA"/>
</dbReference>
<organism evidence="9 10">
    <name type="scientific">Limnospira platensis NIES-46</name>
    <dbReference type="NCBI Taxonomy" id="1236695"/>
    <lineage>
        <taxon>Bacteria</taxon>
        <taxon>Bacillati</taxon>
        <taxon>Cyanobacteriota</taxon>
        <taxon>Cyanophyceae</taxon>
        <taxon>Oscillatoriophycideae</taxon>
        <taxon>Oscillatoriales</taxon>
        <taxon>Sirenicapillariaceae</taxon>
        <taxon>Limnospira</taxon>
    </lineage>
</organism>
<feature type="transmembrane region" description="Helical" evidence="8">
    <location>
        <begin position="80"/>
        <end position="98"/>
    </location>
</feature>
<dbReference type="NCBIfam" id="TIGR03426">
    <property type="entry name" value="shape_MreD"/>
    <property type="match status" value="1"/>
</dbReference>
<dbReference type="RefSeq" id="WP_006619862.1">
    <property type="nucleotide sequence ID" value="NZ_BIMW01000059.1"/>
</dbReference>
<evidence type="ECO:0000313" key="10">
    <source>
        <dbReference type="Proteomes" id="UP000326169"/>
    </source>
</evidence>
<dbReference type="InterPro" id="IPR007227">
    <property type="entry name" value="Cell_shape_determining_MreD"/>
</dbReference>